<sequence length="173" mass="18918">MAEGQTLRKGIAAAYVRLGQFLKSQGHQNEAEAFYKNAEKLGVTIQEQQGQPGPIADVHPSKDISDPAIDKQVQLMLSPDPNTDVHPPEGTSNPTTSTEAVQPLPDSSQGQNKQYLDIAKVTQNIFAKNMRPPAIEFKFPKADERLNNTTQLVCCLSLLKSFQSTDDMLEPAA</sequence>
<protein>
    <submittedName>
        <fullName evidence="2">Uncharacterized protein</fullName>
    </submittedName>
</protein>
<dbReference type="EMBL" id="JAAAHW010009023">
    <property type="protein sequence ID" value="KAF9943599.1"/>
    <property type="molecule type" value="Genomic_DNA"/>
</dbReference>
<accession>A0A9P6ISD9</accession>
<dbReference type="AlphaFoldDB" id="A0A9P6ISD9"/>
<feature type="compositionally biased region" description="Polar residues" evidence="1">
    <location>
        <begin position="90"/>
        <end position="112"/>
    </location>
</feature>
<evidence type="ECO:0000256" key="1">
    <source>
        <dbReference type="SAM" id="MobiDB-lite"/>
    </source>
</evidence>
<feature type="non-terminal residue" evidence="2">
    <location>
        <position position="1"/>
    </location>
</feature>
<dbReference type="Proteomes" id="UP000749646">
    <property type="component" value="Unassembled WGS sequence"/>
</dbReference>
<proteinExistence type="predicted"/>
<gene>
    <name evidence="2" type="ORF">BGZ65_000685</name>
</gene>
<organism evidence="2 3">
    <name type="scientific">Modicella reniformis</name>
    <dbReference type="NCBI Taxonomy" id="1440133"/>
    <lineage>
        <taxon>Eukaryota</taxon>
        <taxon>Fungi</taxon>
        <taxon>Fungi incertae sedis</taxon>
        <taxon>Mucoromycota</taxon>
        <taxon>Mortierellomycotina</taxon>
        <taxon>Mortierellomycetes</taxon>
        <taxon>Mortierellales</taxon>
        <taxon>Mortierellaceae</taxon>
        <taxon>Modicella</taxon>
    </lineage>
</organism>
<keyword evidence="3" id="KW-1185">Reference proteome</keyword>
<reference evidence="2" key="1">
    <citation type="journal article" date="2020" name="Fungal Divers.">
        <title>Resolving the Mortierellaceae phylogeny through synthesis of multi-gene phylogenetics and phylogenomics.</title>
        <authorList>
            <person name="Vandepol N."/>
            <person name="Liber J."/>
            <person name="Desiro A."/>
            <person name="Na H."/>
            <person name="Kennedy M."/>
            <person name="Barry K."/>
            <person name="Grigoriev I.V."/>
            <person name="Miller A.N."/>
            <person name="O'Donnell K."/>
            <person name="Stajich J.E."/>
            <person name="Bonito G."/>
        </authorList>
    </citation>
    <scope>NUCLEOTIDE SEQUENCE</scope>
    <source>
        <strain evidence="2">MES-2147</strain>
    </source>
</reference>
<name>A0A9P6ISD9_9FUNG</name>
<evidence type="ECO:0000313" key="2">
    <source>
        <dbReference type="EMBL" id="KAF9943599.1"/>
    </source>
</evidence>
<feature type="region of interest" description="Disordered" evidence="1">
    <location>
        <begin position="77"/>
        <end position="112"/>
    </location>
</feature>
<comment type="caution">
    <text evidence="2">The sequence shown here is derived from an EMBL/GenBank/DDBJ whole genome shotgun (WGS) entry which is preliminary data.</text>
</comment>
<evidence type="ECO:0000313" key="3">
    <source>
        <dbReference type="Proteomes" id="UP000749646"/>
    </source>
</evidence>